<accession>A0A385DER5</accession>
<gene>
    <name evidence="4" type="ORF">D0C37_19100</name>
</gene>
<evidence type="ECO:0000256" key="1">
    <source>
        <dbReference type="ARBA" id="ARBA00006328"/>
    </source>
</evidence>
<organism evidence="4 5">
    <name type="scientific">Streptomyces koyangensis</name>
    <dbReference type="NCBI Taxonomy" id="188770"/>
    <lineage>
        <taxon>Bacteria</taxon>
        <taxon>Bacillati</taxon>
        <taxon>Actinomycetota</taxon>
        <taxon>Actinomycetes</taxon>
        <taxon>Kitasatosporales</taxon>
        <taxon>Streptomycetaceae</taxon>
        <taxon>Streptomyces</taxon>
        <taxon>Streptomyces aurantiacus group</taxon>
    </lineage>
</organism>
<dbReference type="AlphaFoldDB" id="A0A385DER5"/>
<dbReference type="CDD" id="cd05251">
    <property type="entry name" value="NmrA_like_SDR_a"/>
    <property type="match status" value="1"/>
</dbReference>
<dbReference type="Pfam" id="PF05368">
    <property type="entry name" value="NmrA"/>
    <property type="match status" value="1"/>
</dbReference>
<comment type="similarity">
    <text evidence="1">Belongs to the NmrA-type oxidoreductase family.</text>
</comment>
<reference evidence="4 5" key="1">
    <citation type="submission" date="2018-08" db="EMBL/GenBank/DDBJ databases">
        <authorList>
            <person name="Ferrada E.E."/>
            <person name="Latorre B.A."/>
        </authorList>
    </citation>
    <scope>NUCLEOTIDE SEQUENCE [LARGE SCALE GENOMIC DNA]</scope>
    <source>
        <strain evidence="4 5">VK-A60T</strain>
    </source>
</reference>
<dbReference type="Gene3D" id="3.40.50.720">
    <property type="entry name" value="NAD(P)-binding Rossmann-like Domain"/>
    <property type="match status" value="1"/>
</dbReference>
<dbReference type="Proteomes" id="UP000259636">
    <property type="component" value="Chromosome"/>
</dbReference>
<feature type="domain" description="NmrA-like" evidence="3">
    <location>
        <begin position="5"/>
        <end position="258"/>
    </location>
</feature>
<dbReference type="InterPro" id="IPR008030">
    <property type="entry name" value="NmrA-like"/>
</dbReference>
<name>A0A385DER5_9ACTN</name>
<dbReference type="KEGG" id="sky:D0C37_19100"/>
<dbReference type="SUPFAM" id="SSF51735">
    <property type="entry name" value="NAD(P)-binding Rossmann-fold domains"/>
    <property type="match status" value="1"/>
</dbReference>
<proteinExistence type="inferred from homology"/>
<evidence type="ECO:0000313" key="5">
    <source>
        <dbReference type="Proteomes" id="UP000259636"/>
    </source>
</evidence>
<dbReference type="PANTHER" id="PTHR42748">
    <property type="entry name" value="NITROGEN METABOLITE REPRESSION PROTEIN NMRA FAMILY MEMBER"/>
    <property type="match status" value="1"/>
</dbReference>
<sequence length="286" mass="30167">MTLATIAVLGATGGQGGAVTAALLRTGHQVRAMVRDPGSVRAQVLAGAGVSIVEGDLTDTDALTTLFRSTGAAFAVTTPFQDGLDAEKEQGAAVVRAAERAGLPHLVFSSVAGADRHTGIPHFETKAHTERFLAAADVPSTVVAPTYFYENALGLADEIDAGFLALPLDPETRLQQIARHDLGHVVAEIIADPGAWEGERVELAGDDPTGPQMAAAIGAATGRELAYRPTPLEAVREADPDMGAMWAFLAEHGYDVDIPALHARFPGVPWTTYADWAESQRWPEER</sequence>
<evidence type="ECO:0000313" key="4">
    <source>
        <dbReference type="EMBL" id="AXQ56490.1"/>
    </source>
</evidence>
<evidence type="ECO:0000259" key="3">
    <source>
        <dbReference type="Pfam" id="PF05368"/>
    </source>
</evidence>
<keyword evidence="2" id="KW-0521">NADP</keyword>
<dbReference type="InterPro" id="IPR051164">
    <property type="entry name" value="NmrA-like_oxidored"/>
</dbReference>
<evidence type="ECO:0000256" key="2">
    <source>
        <dbReference type="ARBA" id="ARBA00022857"/>
    </source>
</evidence>
<dbReference type="InterPro" id="IPR036291">
    <property type="entry name" value="NAD(P)-bd_dom_sf"/>
</dbReference>
<dbReference type="PANTHER" id="PTHR42748:SF7">
    <property type="entry name" value="NMRA LIKE REDOX SENSOR 1-RELATED"/>
    <property type="match status" value="1"/>
</dbReference>
<protein>
    <submittedName>
        <fullName evidence="4">NmrA/HSCARG family protein</fullName>
    </submittedName>
</protein>
<dbReference type="EMBL" id="CP031742">
    <property type="protein sequence ID" value="AXQ56490.1"/>
    <property type="molecule type" value="Genomic_DNA"/>
</dbReference>
<dbReference type="RefSeq" id="WP_117349884.1">
    <property type="nucleotide sequence ID" value="NZ_CP031742.1"/>
</dbReference>
<dbReference type="GeneID" id="300116261"/>